<evidence type="ECO:0000256" key="3">
    <source>
        <dbReference type="ARBA" id="ARBA00022679"/>
    </source>
</evidence>
<feature type="transmembrane region" description="Helical" evidence="8">
    <location>
        <begin position="328"/>
        <end position="347"/>
    </location>
</feature>
<dbReference type="EMBL" id="DS114041">
    <property type="protein sequence ID" value="EAX91349.1"/>
    <property type="molecule type" value="Genomic_DNA"/>
</dbReference>
<dbReference type="Pfam" id="PF04577">
    <property type="entry name" value="Glyco_transf_61"/>
    <property type="match status" value="1"/>
</dbReference>
<dbReference type="VEuPathDB" id="TrichDB:TVAGG3_0626620"/>
<dbReference type="GO" id="GO:0016757">
    <property type="term" value="F:glycosyltransferase activity"/>
    <property type="evidence" value="ECO:0000318"/>
    <property type="project" value="GO_Central"/>
</dbReference>
<reference evidence="10" key="2">
    <citation type="journal article" date="2007" name="Science">
        <title>Draft genome sequence of the sexually transmitted pathogen Trichomonas vaginalis.</title>
        <authorList>
            <person name="Carlton J.M."/>
            <person name="Hirt R.P."/>
            <person name="Silva J.C."/>
            <person name="Delcher A.L."/>
            <person name="Schatz M."/>
            <person name="Zhao Q."/>
            <person name="Wortman J.R."/>
            <person name="Bidwell S.L."/>
            <person name="Alsmark U.C.M."/>
            <person name="Besteiro S."/>
            <person name="Sicheritz-Ponten T."/>
            <person name="Noel C.J."/>
            <person name="Dacks J.B."/>
            <person name="Foster P.G."/>
            <person name="Simillion C."/>
            <person name="Van de Peer Y."/>
            <person name="Miranda-Saavedra D."/>
            <person name="Barton G.J."/>
            <person name="Westrop G.D."/>
            <person name="Mueller S."/>
            <person name="Dessi D."/>
            <person name="Fiori P.L."/>
            <person name="Ren Q."/>
            <person name="Paulsen I."/>
            <person name="Zhang H."/>
            <person name="Bastida-Corcuera F.D."/>
            <person name="Simoes-Barbosa A."/>
            <person name="Brown M.T."/>
            <person name="Hayes R.D."/>
            <person name="Mukherjee M."/>
            <person name="Okumura C.Y."/>
            <person name="Schneider R."/>
            <person name="Smith A.J."/>
            <person name="Vanacova S."/>
            <person name="Villalvazo M."/>
            <person name="Haas B.J."/>
            <person name="Pertea M."/>
            <person name="Feldblyum T.V."/>
            <person name="Utterback T.R."/>
            <person name="Shu C.L."/>
            <person name="Osoegawa K."/>
            <person name="de Jong P.J."/>
            <person name="Hrdy I."/>
            <person name="Horvathova L."/>
            <person name="Zubacova Z."/>
            <person name="Dolezal P."/>
            <person name="Malik S.B."/>
            <person name="Logsdon J.M. Jr."/>
            <person name="Henze K."/>
            <person name="Gupta A."/>
            <person name="Wang C.C."/>
            <person name="Dunne R.L."/>
            <person name="Upcroft J.A."/>
            <person name="Upcroft P."/>
            <person name="White O."/>
            <person name="Salzberg S.L."/>
            <person name="Tang P."/>
            <person name="Chiu C.-H."/>
            <person name="Lee Y.-S."/>
            <person name="Embley T.M."/>
            <person name="Coombs G.H."/>
            <person name="Mottram J.C."/>
            <person name="Tachezy J."/>
            <person name="Fraser-Liggett C.M."/>
            <person name="Johnson P.J."/>
        </authorList>
    </citation>
    <scope>NUCLEOTIDE SEQUENCE [LARGE SCALE GENOMIC DNA]</scope>
    <source>
        <strain evidence="10">G3</strain>
    </source>
</reference>
<dbReference type="InterPro" id="IPR049625">
    <property type="entry name" value="Glyco_transf_61_cat"/>
</dbReference>
<evidence type="ECO:0000259" key="9">
    <source>
        <dbReference type="Pfam" id="PF04577"/>
    </source>
</evidence>
<evidence type="ECO:0000313" key="10">
    <source>
        <dbReference type="EMBL" id="EAX91349.1"/>
    </source>
</evidence>
<dbReference type="KEGG" id="tva:4749041"/>
<keyword evidence="2" id="KW-0328">Glycosyltransferase</keyword>
<dbReference type="InParanoid" id="A2FUR0"/>
<organism evidence="10 11">
    <name type="scientific">Trichomonas vaginalis (strain ATCC PRA-98 / G3)</name>
    <dbReference type="NCBI Taxonomy" id="412133"/>
    <lineage>
        <taxon>Eukaryota</taxon>
        <taxon>Metamonada</taxon>
        <taxon>Parabasalia</taxon>
        <taxon>Trichomonadida</taxon>
        <taxon>Trichomonadidae</taxon>
        <taxon>Trichomonas</taxon>
    </lineage>
</organism>
<dbReference type="Proteomes" id="UP000001542">
    <property type="component" value="Unassembled WGS sequence"/>
</dbReference>
<dbReference type="InterPro" id="IPR007657">
    <property type="entry name" value="Glycosyltransferase_61"/>
</dbReference>
<dbReference type="VEuPathDB" id="TrichDB:TVAG_374950"/>
<accession>A2FUR0</accession>
<dbReference type="PANTHER" id="PTHR20961">
    <property type="entry name" value="GLYCOSYLTRANSFERASE"/>
    <property type="match status" value="1"/>
</dbReference>
<reference evidence="10" key="1">
    <citation type="submission" date="2006-10" db="EMBL/GenBank/DDBJ databases">
        <authorList>
            <person name="Amadeo P."/>
            <person name="Zhao Q."/>
            <person name="Wortman J."/>
            <person name="Fraser-Liggett C."/>
            <person name="Carlton J."/>
        </authorList>
    </citation>
    <scope>NUCLEOTIDE SEQUENCE</scope>
    <source>
        <strain evidence="10">G3</strain>
    </source>
</reference>
<evidence type="ECO:0000256" key="2">
    <source>
        <dbReference type="ARBA" id="ARBA00022676"/>
    </source>
</evidence>
<dbReference type="RefSeq" id="XP_001304279.1">
    <property type="nucleotide sequence ID" value="XM_001304278.1"/>
</dbReference>
<evidence type="ECO:0000256" key="1">
    <source>
        <dbReference type="ARBA" id="ARBA00004167"/>
    </source>
</evidence>
<dbReference type="GO" id="GO:0016020">
    <property type="term" value="C:membrane"/>
    <property type="evidence" value="ECO:0007669"/>
    <property type="project" value="UniProtKB-SubCell"/>
</dbReference>
<evidence type="ECO:0000256" key="7">
    <source>
        <dbReference type="ARBA" id="ARBA00023180"/>
    </source>
</evidence>
<keyword evidence="11" id="KW-1185">Reference proteome</keyword>
<keyword evidence="6 8" id="KW-0472">Membrane</keyword>
<evidence type="ECO:0000256" key="8">
    <source>
        <dbReference type="SAM" id="Phobius"/>
    </source>
</evidence>
<keyword evidence="4 8" id="KW-0812">Transmembrane</keyword>
<dbReference type="AlphaFoldDB" id="A2FUR0"/>
<feature type="domain" description="Glycosyltransferase 61 catalytic" evidence="9">
    <location>
        <begin position="160"/>
        <end position="332"/>
    </location>
</feature>
<evidence type="ECO:0000256" key="5">
    <source>
        <dbReference type="ARBA" id="ARBA00022989"/>
    </source>
</evidence>
<keyword evidence="7" id="KW-0325">Glycoprotein</keyword>
<keyword evidence="5 8" id="KW-1133">Transmembrane helix</keyword>
<comment type="subcellular location">
    <subcellularLocation>
        <location evidence="1">Membrane</location>
        <topology evidence="1">Single-pass membrane protein</topology>
    </subcellularLocation>
</comment>
<dbReference type="PANTHER" id="PTHR20961:SF38">
    <property type="entry name" value="PROTEIN O-LINKED-MANNOSE BETA-1,4-N-ACETYLGLUCOSAMINYLTRANSFERASE 2"/>
    <property type="match status" value="1"/>
</dbReference>
<evidence type="ECO:0000256" key="6">
    <source>
        <dbReference type="ARBA" id="ARBA00023136"/>
    </source>
</evidence>
<sequence length="410" mass="47905">MTCSLASNFSNYHSGVIFSGDPFIPVSQINNGPITYTKSKENLIEIIPLTYRFQERKEGRAFFFTKNREHAQMFENFYEYYPKMGNWRYTDFYNEVNCKIYVYRNCYATFNGEFSNGTHIIRPPYDTAKNWIRNSESGNVIASYNYAMVFGHALTENILHLFCDTICPLLAVPQYLSEKAQLIIFGLPHIIKDICDVLDIPPDRYTIINKGEWIAAQHLIVAAEPRPHVSHYGPLPSFIAEKVRKKYHLEHVIPTKYVFLNRDGKVRQISNIEEIMNEARKMWPNINWTQIPDTIPTFQESAIIWSPIKFVFTITGSQIFRCIFMQPGTAMVVLFLHIFDTFVTWFINSMDIRTITFASTDKLHWGSQANNFDIKECMRAIEVALYNLDHNNTWPEVDPSEGFPDYYPWY</sequence>
<evidence type="ECO:0000256" key="4">
    <source>
        <dbReference type="ARBA" id="ARBA00022692"/>
    </source>
</evidence>
<proteinExistence type="predicted"/>
<protein>
    <recommendedName>
        <fullName evidence="9">Glycosyltransferase 61 catalytic domain-containing protein</fullName>
    </recommendedName>
</protein>
<keyword evidence="3" id="KW-0808">Transferase</keyword>
<gene>
    <name evidence="10" type="ORF">TVAG_374950</name>
</gene>
<name>A2FUR0_TRIV3</name>
<evidence type="ECO:0000313" key="11">
    <source>
        <dbReference type="Proteomes" id="UP000001542"/>
    </source>
</evidence>